<dbReference type="SUPFAM" id="SSF142906">
    <property type="entry name" value="YjbR-like"/>
    <property type="match status" value="1"/>
</dbReference>
<dbReference type="RefSeq" id="WP_284387697.1">
    <property type="nucleotide sequence ID" value="NZ_BSNK01000001.1"/>
</dbReference>
<keyword evidence="2" id="KW-1185">Reference proteome</keyword>
<dbReference type="InterPro" id="IPR058532">
    <property type="entry name" value="YjbR/MT2646/Rv2570-like"/>
</dbReference>
<sequence>MSNTPPISDADVHKAAMALPSVFMTEQWMGSHVYKVGDPDTFKMFAILNPGKAQLTLKTPSPEIAAMLIAAEVAQRHTHMPRGNLVMLKLDRLELDDVEERLQTSHTVVTATLTKAVRKKFALD</sequence>
<name>A0ABQ5V715_9PROT</name>
<organism evidence="1 2">
    <name type="scientific">Algimonas ampicilliniresistens</name>
    <dbReference type="NCBI Taxonomy" id="1298735"/>
    <lineage>
        <taxon>Bacteria</taxon>
        <taxon>Pseudomonadati</taxon>
        <taxon>Pseudomonadota</taxon>
        <taxon>Alphaproteobacteria</taxon>
        <taxon>Maricaulales</taxon>
        <taxon>Robiginitomaculaceae</taxon>
        <taxon>Algimonas</taxon>
    </lineage>
</organism>
<dbReference type="Pfam" id="PF04237">
    <property type="entry name" value="YjbR"/>
    <property type="match status" value="1"/>
</dbReference>
<accession>A0ABQ5V715</accession>
<dbReference type="EMBL" id="BSNK01000001">
    <property type="protein sequence ID" value="GLQ22872.1"/>
    <property type="molecule type" value="Genomic_DNA"/>
</dbReference>
<gene>
    <name evidence="1" type="ORF">GCM10007853_07460</name>
</gene>
<evidence type="ECO:0000313" key="2">
    <source>
        <dbReference type="Proteomes" id="UP001161391"/>
    </source>
</evidence>
<proteinExistence type="predicted"/>
<reference evidence="1" key="2">
    <citation type="submission" date="2023-01" db="EMBL/GenBank/DDBJ databases">
        <title>Draft genome sequence of Algimonas ampicilliniresistens strain NBRC 108219.</title>
        <authorList>
            <person name="Sun Q."/>
            <person name="Mori K."/>
        </authorList>
    </citation>
    <scope>NUCLEOTIDE SEQUENCE</scope>
    <source>
        <strain evidence="1">NBRC 108219</strain>
    </source>
</reference>
<dbReference type="Gene3D" id="3.90.1150.30">
    <property type="match status" value="1"/>
</dbReference>
<comment type="caution">
    <text evidence="1">The sequence shown here is derived from an EMBL/GenBank/DDBJ whole genome shotgun (WGS) entry which is preliminary data.</text>
</comment>
<evidence type="ECO:0000313" key="1">
    <source>
        <dbReference type="EMBL" id="GLQ22872.1"/>
    </source>
</evidence>
<dbReference type="InterPro" id="IPR038056">
    <property type="entry name" value="YjbR-like_sf"/>
</dbReference>
<evidence type="ECO:0008006" key="3">
    <source>
        <dbReference type="Google" id="ProtNLM"/>
    </source>
</evidence>
<reference evidence="1" key="1">
    <citation type="journal article" date="2014" name="Int. J. Syst. Evol. Microbiol.">
        <title>Complete genome of a new Firmicutes species belonging to the dominant human colonic microbiota ('Ruminococcus bicirculans') reveals two chromosomes and a selective capacity to utilize plant glucans.</title>
        <authorList>
            <consortium name="NISC Comparative Sequencing Program"/>
            <person name="Wegmann U."/>
            <person name="Louis P."/>
            <person name="Goesmann A."/>
            <person name="Henrissat B."/>
            <person name="Duncan S.H."/>
            <person name="Flint H.J."/>
        </authorList>
    </citation>
    <scope>NUCLEOTIDE SEQUENCE</scope>
    <source>
        <strain evidence="1">NBRC 108219</strain>
    </source>
</reference>
<dbReference type="Proteomes" id="UP001161391">
    <property type="component" value="Unassembled WGS sequence"/>
</dbReference>
<protein>
    <recommendedName>
        <fullName evidence="3">MmcQ/YjbR family DNA-binding protein</fullName>
    </recommendedName>
</protein>